<sequence>MTSRKSEKVVKALLKKGFVCKNTHHRYLIFSNQGKDTDIITFVSHEKREMSDALLSVMARQISLSKEDFFLLIDCTIDESDLIARYKEIGKID</sequence>
<evidence type="ECO:0000313" key="2">
    <source>
        <dbReference type="Proteomes" id="UP000694228"/>
    </source>
</evidence>
<evidence type="ECO:0008006" key="3">
    <source>
        <dbReference type="Google" id="ProtNLM"/>
    </source>
</evidence>
<dbReference type="AlphaFoldDB" id="A0A8F5VJR0"/>
<proteinExistence type="predicted"/>
<evidence type="ECO:0000313" key="1">
    <source>
        <dbReference type="EMBL" id="QXO94276.1"/>
    </source>
</evidence>
<reference evidence="1 2" key="1">
    <citation type="submission" date="2021-06" db="EMBL/GenBank/DDBJ databases">
        <title>Complete genome sequence of the secondary alcohol utilizing methanogen Methanospirillum hungatei strain GP1.</title>
        <authorList>
            <person name="Day L.A."/>
            <person name="Costa K.C."/>
        </authorList>
    </citation>
    <scope>NUCLEOTIDE SEQUENCE [LARGE SCALE GENOMIC DNA]</scope>
    <source>
        <strain evidence="1 2">GP1</strain>
    </source>
</reference>
<dbReference type="OrthoDB" id="117764at2157"/>
<protein>
    <recommendedName>
        <fullName evidence="3">Type II toxin-antitoxin system HicA family toxin</fullName>
    </recommendedName>
</protein>
<name>A0A8F5VJR0_METHU</name>
<dbReference type="Proteomes" id="UP000694228">
    <property type="component" value="Chromosome"/>
</dbReference>
<gene>
    <name evidence="1" type="ORF">KSK55_13215</name>
</gene>
<accession>A0A8F5VJR0</accession>
<organism evidence="1 2">
    <name type="scientific">Methanospirillum hungatei</name>
    <dbReference type="NCBI Taxonomy" id="2203"/>
    <lineage>
        <taxon>Archaea</taxon>
        <taxon>Methanobacteriati</taxon>
        <taxon>Methanobacteriota</taxon>
        <taxon>Stenosarchaea group</taxon>
        <taxon>Methanomicrobia</taxon>
        <taxon>Methanomicrobiales</taxon>
        <taxon>Methanospirillaceae</taxon>
        <taxon>Methanospirillum</taxon>
    </lineage>
</organism>
<dbReference type="EMBL" id="CP077107">
    <property type="protein sequence ID" value="QXO94276.1"/>
    <property type="molecule type" value="Genomic_DNA"/>
</dbReference>